<comment type="caution">
    <text evidence="1">The sequence shown here is derived from an EMBL/GenBank/DDBJ whole genome shotgun (WGS) entry which is preliminary data.</text>
</comment>
<sequence length="323" mass="36930">IIGNLPPKEGRILYMACVDPHLVSGADVVIDSNPKLVESLEKVQTAFLRRLLGLGAYSMRAPLFTELGLIPLSYRRIILALRYVGYLVDPKTSPYARAALEDSYNLYLNSHQGYWMDLALVMSKLRYPVALPGLTGLTPDLCADLAKEVHKSALKHLDGEVQASTRLYLLHDRLEPLKDEAPQKITLILRHYLELVTNPNHRKAITRLLVSQHPLAIERMRYKSRYHRVEVPRDLRVCRFGCREIESVEHALFFCKKKTELVECRRGFVNAMQGFDPTVLTVAPWNATRVLRGLIFRRDTVCQVAKYAYKVFAIFNGEVMVWP</sequence>
<keyword evidence="2" id="KW-1185">Reference proteome</keyword>
<proteinExistence type="predicted"/>
<name>A0AAD7NHM0_9AGAR</name>
<dbReference type="EMBL" id="JARKIB010000036">
    <property type="protein sequence ID" value="KAJ7761071.1"/>
    <property type="molecule type" value="Genomic_DNA"/>
</dbReference>
<evidence type="ECO:0000313" key="1">
    <source>
        <dbReference type="EMBL" id="KAJ7761071.1"/>
    </source>
</evidence>
<protein>
    <submittedName>
        <fullName evidence="1">Uncharacterized protein</fullName>
    </submittedName>
</protein>
<dbReference type="Proteomes" id="UP001215598">
    <property type="component" value="Unassembled WGS sequence"/>
</dbReference>
<feature type="non-terminal residue" evidence="1">
    <location>
        <position position="323"/>
    </location>
</feature>
<reference evidence="1" key="1">
    <citation type="submission" date="2023-03" db="EMBL/GenBank/DDBJ databases">
        <title>Massive genome expansion in bonnet fungi (Mycena s.s.) driven by repeated elements and novel gene families across ecological guilds.</title>
        <authorList>
            <consortium name="Lawrence Berkeley National Laboratory"/>
            <person name="Harder C.B."/>
            <person name="Miyauchi S."/>
            <person name="Viragh M."/>
            <person name="Kuo A."/>
            <person name="Thoen E."/>
            <person name="Andreopoulos B."/>
            <person name="Lu D."/>
            <person name="Skrede I."/>
            <person name="Drula E."/>
            <person name="Henrissat B."/>
            <person name="Morin E."/>
            <person name="Kohler A."/>
            <person name="Barry K."/>
            <person name="LaButti K."/>
            <person name="Morin E."/>
            <person name="Salamov A."/>
            <person name="Lipzen A."/>
            <person name="Mereny Z."/>
            <person name="Hegedus B."/>
            <person name="Baldrian P."/>
            <person name="Stursova M."/>
            <person name="Weitz H."/>
            <person name="Taylor A."/>
            <person name="Grigoriev I.V."/>
            <person name="Nagy L.G."/>
            <person name="Martin F."/>
            <person name="Kauserud H."/>
        </authorList>
    </citation>
    <scope>NUCLEOTIDE SEQUENCE</scope>
    <source>
        <strain evidence="1">CBHHK182m</strain>
    </source>
</reference>
<dbReference type="AlphaFoldDB" id="A0AAD7NHM0"/>
<accession>A0AAD7NHM0</accession>
<organism evidence="1 2">
    <name type="scientific">Mycena metata</name>
    <dbReference type="NCBI Taxonomy" id="1033252"/>
    <lineage>
        <taxon>Eukaryota</taxon>
        <taxon>Fungi</taxon>
        <taxon>Dikarya</taxon>
        <taxon>Basidiomycota</taxon>
        <taxon>Agaricomycotina</taxon>
        <taxon>Agaricomycetes</taxon>
        <taxon>Agaricomycetidae</taxon>
        <taxon>Agaricales</taxon>
        <taxon>Marasmiineae</taxon>
        <taxon>Mycenaceae</taxon>
        <taxon>Mycena</taxon>
    </lineage>
</organism>
<gene>
    <name evidence="1" type="ORF">B0H16DRAFT_1217551</name>
</gene>
<feature type="non-terminal residue" evidence="1">
    <location>
        <position position="1"/>
    </location>
</feature>
<evidence type="ECO:0000313" key="2">
    <source>
        <dbReference type="Proteomes" id="UP001215598"/>
    </source>
</evidence>